<dbReference type="AlphaFoldDB" id="A0A8I6YYV1"/>
<dbReference type="Pfam" id="PF12776">
    <property type="entry name" value="Myb_DNA-bind_3"/>
    <property type="match status" value="1"/>
</dbReference>
<evidence type="ECO:0000313" key="2">
    <source>
        <dbReference type="EnsemblPlants" id="HORVU.MOREX.r3.7HG0729430.1"/>
    </source>
</evidence>
<sequence>MSADWSDDNTTILTELFVQQVCAGNRPDKHLTPNAYEEVANDFKVRTGLEYTRLQLKNKWDKLKADYNNFRKLKLKDTGGGWDYERNTVKQDVEWWKKAKIDIPGCGKFQKRGLQNENNLSIMFGDITSDGTDHWNPASVTIPQSSSATSVFNVDNIHDVDLEETQTGESHADGKGKRLGRVVDGNNKKQKTSLFIQEQITRVGDIVQRTQSSFESYMKKEESSSVTSVMDLVVECLRVFNLDVIG</sequence>
<evidence type="ECO:0000313" key="3">
    <source>
        <dbReference type="Proteomes" id="UP000011116"/>
    </source>
</evidence>
<proteinExistence type="predicted"/>
<keyword evidence="3" id="KW-1185">Reference proteome</keyword>
<name>A0A8I6YYV1_HORVV</name>
<accession>A0A8I6YYV1</accession>
<feature type="domain" description="Myb/SANT-like" evidence="1">
    <location>
        <begin position="5"/>
        <end position="98"/>
    </location>
</feature>
<protein>
    <recommendedName>
        <fullName evidence="1">Myb/SANT-like domain-containing protein</fullName>
    </recommendedName>
</protein>
<dbReference type="PANTHER" id="PTHR47851">
    <property type="entry name" value="OS06G0588700 PROTEIN-RELATED"/>
    <property type="match status" value="1"/>
</dbReference>
<dbReference type="Proteomes" id="UP000011116">
    <property type="component" value="Chromosome 7H"/>
</dbReference>
<dbReference type="InterPro" id="IPR024752">
    <property type="entry name" value="Myb/SANT-like_dom"/>
</dbReference>
<dbReference type="EnsemblPlants" id="HORVU.MOREX.r3.7HG0729430.1">
    <property type="protein sequence ID" value="HORVU.MOREX.r3.7HG0729430.1"/>
    <property type="gene ID" value="HORVU.MOREX.r3.7HG0729430"/>
</dbReference>
<dbReference type="Gramene" id="HORVU.MOREX.r3.7HG0729430.1">
    <property type="protein sequence ID" value="HORVU.MOREX.r3.7HG0729430.1"/>
    <property type="gene ID" value="HORVU.MOREX.r3.7HG0729430"/>
</dbReference>
<organism evidence="2 3">
    <name type="scientific">Hordeum vulgare subsp. vulgare</name>
    <name type="common">Domesticated barley</name>
    <dbReference type="NCBI Taxonomy" id="112509"/>
    <lineage>
        <taxon>Eukaryota</taxon>
        <taxon>Viridiplantae</taxon>
        <taxon>Streptophyta</taxon>
        <taxon>Embryophyta</taxon>
        <taxon>Tracheophyta</taxon>
        <taxon>Spermatophyta</taxon>
        <taxon>Magnoliopsida</taxon>
        <taxon>Liliopsida</taxon>
        <taxon>Poales</taxon>
        <taxon>Poaceae</taxon>
        <taxon>BOP clade</taxon>
        <taxon>Pooideae</taxon>
        <taxon>Triticodae</taxon>
        <taxon>Triticeae</taxon>
        <taxon>Hordeinae</taxon>
        <taxon>Hordeum</taxon>
    </lineage>
</organism>
<reference evidence="3" key="1">
    <citation type="journal article" date="2012" name="Nature">
        <title>A physical, genetic and functional sequence assembly of the barley genome.</title>
        <authorList>
            <consortium name="The International Barley Genome Sequencing Consortium"/>
            <person name="Mayer K.F."/>
            <person name="Waugh R."/>
            <person name="Brown J.W."/>
            <person name="Schulman A."/>
            <person name="Langridge P."/>
            <person name="Platzer M."/>
            <person name="Fincher G.B."/>
            <person name="Muehlbauer G.J."/>
            <person name="Sato K."/>
            <person name="Close T.J."/>
            <person name="Wise R.P."/>
            <person name="Stein N."/>
        </authorList>
    </citation>
    <scope>NUCLEOTIDE SEQUENCE [LARGE SCALE GENOMIC DNA]</scope>
    <source>
        <strain evidence="3">cv. Morex</strain>
    </source>
</reference>
<reference evidence="2" key="3">
    <citation type="submission" date="2022-01" db="UniProtKB">
        <authorList>
            <consortium name="EnsemblPlants"/>
        </authorList>
    </citation>
    <scope>IDENTIFICATION</scope>
    <source>
        <strain evidence="2">subsp. vulgare</strain>
    </source>
</reference>
<evidence type="ECO:0000259" key="1">
    <source>
        <dbReference type="Pfam" id="PF12776"/>
    </source>
</evidence>
<dbReference type="PANTHER" id="PTHR47851:SF7">
    <property type="entry name" value="MYB_SANT-LIKE DOMAIN-CONTAINING PROTEIN"/>
    <property type="match status" value="1"/>
</dbReference>
<reference evidence="2" key="2">
    <citation type="submission" date="2020-10" db="EMBL/GenBank/DDBJ databases">
        <authorList>
            <person name="Scholz U."/>
            <person name="Mascher M."/>
            <person name="Fiebig A."/>
        </authorList>
    </citation>
    <scope>NUCLEOTIDE SEQUENCE [LARGE SCALE GENOMIC DNA]</scope>
    <source>
        <strain evidence="2">cv. Morex</strain>
    </source>
</reference>